<dbReference type="SUPFAM" id="SSF51101">
    <property type="entry name" value="Mannose-binding lectins"/>
    <property type="match status" value="1"/>
</dbReference>
<dbReference type="Pfam" id="PF01419">
    <property type="entry name" value="Jacalin"/>
    <property type="match status" value="1"/>
</dbReference>
<comment type="similarity">
    <text evidence="1">Belongs to the jacalin lectin family.</text>
</comment>
<dbReference type="InterPro" id="IPR046349">
    <property type="entry name" value="C1-like_sf"/>
</dbReference>
<dbReference type="Gene3D" id="3.30.60.20">
    <property type="match status" value="1"/>
</dbReference>
<accession>A0A6J1DPW2</accession>
<dbReference type="PANTHER" id="PTHR32410:SF216">
    <property type="entry name" value="PHORBOL-ESTER_DAG-TYPE DOMAIN-CONTAINING PROTEIN"/>
    <property type="match status" value="1"/>
</dbReference>
<dbReference type="SMART" id="SM00249">
    <property type="entry name" value="PHD"/>
    <property type="match status" value="3"/>
</dbReference>
<evidence type="ECO:0000259" key="7">
    <source>
        <dbReference type="PROSITE" id="PS51752"/>
    </source>
</evidence>
<dbReference type="SMART" id="SM00109">
    <property type="entry name" value="C1"/>
    <property type="match status" value="5"/>
</dbReference>
<keyword evidence="6" id="KW-0862">Zinc</keyword>
<evidence type="ECO:0000313" key="8">
    <source>
        <dbReference type="Proteomes" id="UP000504603"/>
    </source>
</evidence>
<sequence>MQDSYYHEHPLILLPTIGFNGTICNSCKNDCREFVYRCPPCNFNLHVACLKSFNHEHSFTKFWSPAEFVCRACGEKGDEFSWFCVTCHLPVHKKCAELPLTLRIYGHRRHDLRLTYFRHGAEFVPNKIDCKFCCEEIKTQYAGYGCYECNYFVHLNCASSQSMPIDAIDSSDDDDDDQITEISGTEIQHFIHPHGLKFFPPKEVGQDRVCNGCMKGLLSTPPSNTYGCKQCDFIVHKQCLELPLKKRNFLHKHKLTLISIPDFVFQCEACRQHFHGFAYHCRACFSTFDTRCASIKIPFEHPGHEHPLSLNRTNEDHNCEGCGEGVKKKLAFRCVHCDFHLDARCATLPATVRHRADAHPLELGFVEEEGEEYYCDVCELEREPQVWFYGCRECSFSAHLECVVGEFPHVKSKMHEAHRHPLNLAMKWKGVEQGGDCAACGESCSDDLAFECGVCKFNVHAVGHCYHRGTVQGKLASTNRCFYYRGIGLHQHPIQNGWTRGKLGPYGGRGGSPWEEKVFASIRGFAVYHEGWVDAFQILHESNNGGLIWSRNHGGNGGSRSEVVFDYPDEYLVSIRGHYSDLRKWGSELVVIRSLTLETNRRSCGPYGEEDGTKFSFPAGTKFIGLHGRSGQFLDAIGPYTISKQ</sequence>
<gene>
    <name evidence="9" type="primary">LOC111022694</name>
</gene>
<dbReference type="InterPro" id="IPR036404">
    <property type="entry name" value="Jacalin-like_lectin_dom_sf"/>
</dbReference>
<keyword evidence="8" id="KW-1185">Reference proteome</keyword>
<feature type="domain" description="Jacalin-type lectin" evidence="7">
    <location>
        <begin position="500"/>
        <end position="643"/>
    </location>
</feature>
<organism evidence="8 9">
    <name type="scientific">Momordica charantia</name>
    <name type="common">Bitter gourd</name>
    <name type="synonym">Balsam pear</name>
    <dbReference type="NCBI Taxonomy" id="3673"/>
    <lineage>
        <taxon>Eukaryota</taxon>
        <taxon>Viridiplantae</taxon>
        <taxon>Streptophyta</taxon>
        <taxon>Embryophyta</taxon>
        <taxon>Tracheophyta</taxon>
        <taxon>Spermatophyta</taxon>
        <taxon>Magnoliopsida</taxon>
        <taxon>eudicotyledons</taxon>
        <taxon>Gunneridae</taxon>
        <taxon>Pentapetalae</taxon>
        <taxon>rosids</taxon>
        <taxon>fabids</taxon>
        <taxon>Cucurbitales</taxon>
        <taxon>Cucurbitaceae</taxon>
        <taxon>Momordiceae</taxon>
        <taxon>Momordica</taxon>
    </lineage>
</organism>
<dbReference type="InterPro" id="IPR002219">
    <property type="entry name" value="PKC_DAG/PE"/>
</dbReference>
<dbReference type="GO" id="GO:0030246">
    <property type="term" value="F:carbohydrate binding"/>
    <property type="evidence" value="ECO:0007669"/>
    <property type="project" value="UniProtKB-KW"/>
</dbReference>
<dbReference type="PANTHER" id="PTHR32410">
    <property type="entry name" value="CYSTEINE/HISTIDINE-RICH C1 DOMAIN FAMILY PROTEIN"/>
    <property type="match status" value="1"/>
</dbReference>
<dbReference type="InterPro" id="IPR004146">
    <property type="entry name" value="DC1"/>
</dbReference>
<keyword evidence="2" id="KW-0479">Metal-binding</keyword>
<dbReference type="PROSITE" id="PS51752">
    <property type="entry name" value="JACALIN_LECTIN"/>
    <property type="match status" value="1"/>
</dbReference>
<evidence type="ECO:0000256" key="5">
    <source>
        <dbReference type="ARBA" id="ARBA00022771"/>
    </source>
</evidence>
<dbReference type="InterPro" id="IPR001965">
    <property type="entry name" value="Znf_PHD"/>
</dbReference>
<dbReference type="AlphaFoldDB" id="A0A6J1DPW2"/>
<evidence type="ECO:0000313" key="9">
    <source>
        <dbReference type="RefSeq" id="XP_022155637.1"/>
    </source>
</evidence>
<dbReference type="OrthoDB" id="938199at2759"/>
<dbReference type="InterPro" id="IPR001229">
    <property type="entry name" value="Jacalin-like_lectin_dom"/>
</dbReference>
<name>A0A6J1DPW2_MOMCH</name>
<dbReference type="SUPFAM" id="SSF57889">
    <property type="entry name" value="Cysteine-rich domain"/>
    <property type="match status" value="4"/>
</dbReference>
<evidence type="ECO:0000256" key="4">
    <source>
        <dbReference type="ARBA" id="ARBA00022737"/>
    </source>
</evidence>
<evidence type="ECO:0000256" key="1">
    <source>
        <dbReference type="ARBA" id="ARBA00006568"/>
    </source>
</evidence>
<dbReference type="InterPro" id="IPR053192">
    <property type="entry name" value="Vacuole_Formation_Reg"/>
</dbReference>
<proteinExistence type="inferred from homology"/>
<keyword evidence="3" id="KW-0430">Lectin</keyword>
<dbReference type="KEGG" id="mcha:111022694"/>
<protein>
    <submittedName>
        <fullName evidence="9">Uncharacterized protein LOC111022694</fullName>
    </submittedName>
</protein>
<evidence type="ECO:0000256" key="3">
    <source>
        <dbReference type="ARBA" id="ARBA00022734"/>
    </source>
</evidence>
<evidence type="ECO:0000256" key="2">
    <source>
        <dbReference type="ARBA" id="ARBA00022723"/>
    </source>
</evidence>
<dbReference type="Gene3D" id="2.100.10.30">
    <property type="entry name" value="Jacalin-like lectin domain"/>
    <property type="match status" value="1"/>
</dbReference>
<dbReference type="RefSeq" id="XP_022155637.1">
    <property type="nucleotide sequence ID" value="XM_022299945.1"/>
</dbReference>
<reference evidence="9" key="1">
    <citation type="submission" date="2025-08" db="UniProtKB">
        <authorList>
            <consortium name="RefSeq"/>
        </authorList>
    </citation>
    <scope>IDENTIFICATION</scope>
</reference>
<keyword evidence="4" id="KW-0677">Repeat</keyword>
<dbReference type="GeneID" id="111022694"/>
<dbReference type="Proteomes" id="UP000504603">
    <property type="component" value="Unplaced"/>
</dbReference>
<dbReference type="Pfam" id="PF03107">
    <property type="entry name" value="C1_2"/>
    <property type="match status" value="6"/>
</dbReference>
<dbReference type="SMART" id="SM00915">
    <property type="entry name" value="Jacalin"/>
    <property type="match status" value="1"/>
</dbReference>
<evidence type="ECO:0000256" key="6">
    <source>
        <dbReference type="ARBA" id="ARBA00022833"/>
    </source>
</evidence>
<dbReference type="CDD" id="cd09612">
    <property type="entry name" value="Jacalin"/>
    <property type="match status" value="1"/>
</dbReference>
<keyword evidence="5" id="KW-0863">Zinc-finger</keyword>
<dbReference type="GO" id="GO:0008270">
    <property type="term" value="F:zinc ion binding"/>
    <property type="evidence" value="ECO:0007669"/>
    <property type="project" value="UniProtKB-KW"/>
</dbReference>
<dbReference type="InterPro" id="IPR033734">
    <property type="entry name" value="Jacalin-like_lectin_dom_plant"/>
</dbReference>